<dbReference type="InterPro" id="IPR050585">
    <property type="entry name" value="Xaa-Pro_dipeptidyl-ppase/CocE"/>
</dbReference>
<dbReference type="Gramene" id="KGN55164">
    <property type="protein sequence ID" value="KGN55164"/>
    <property type="gene ID" value="Csa_4G638540"/>
</dbReference>
<reference evidence="2 3" key="2">
    <citation type="journal article" date="2009" name="PLoS ONE">
        <title>An integrated genetic and cytogenetic map of the cucumber genome.</title>
        <authorList>
            <person name="Ren Y."/>
            <person name="Zhang Z."/>
            <person name="Liu J."/>
            <person name="Staub J.E."/>
            <person name="Han Y."/>
            <person name="Cheng Z."/>
            <person name="Li X."/>
            <person name="Lu J."/>
            <person name="Miao H."/>
            <person name="Kang H."/>
            <person name="Xie B."/>
            <person name="Gu X."/>
            <person name="Wang X."/>
            <person name="Du Y."/>
            <person name="Jin W."/>
            <person name="Huang S."/>
        </authorList>
    </citation>
    <scope>NUCLEOTIDE SEQUENCE [LARGE SCALE GENOMIC DNA]</scope>
    <source>
        <strain evidence="3">cv. 9930</strain>
    </source>
</reference>
<evidence type="ECO:0000313" key="2">
    <source>
        <dbReference type="EMBL" id="KGN55164.1"/>
    </source>
</evidence>
<feature type="domain" description="Peptidase S9 prolyl oligopeptidase catalytic" evidence="1">
    <location>
        <begin position="15"/>
        <end position="110"/>
    </location>
</feature>
<gene>
    <name evidence="2" type="ORF">Csa_4G638540</name>
</gene>
<name>A0A0A0L2A1_CUCSA</name>
<protein>
    <recommendedName>
        <fullName evidence="1">Peptidase S9 prolyl oligopeptidase catalytic domain-containing protein</fullName>
    </recommendedName>
</protein>
<reference evidence="2 3" key="3">
    <citation type="journal article" date="2010" name="BMC Genomics">
        <title>Transcriptome sequencing and comparative analysis of cucumber flowers with different sex types.</title>
        <authorList>
            <person name="Guo S."/>
            <person name="Zheng Y."/>
            <person name="Joung J.G."/>
            <person name="Liu S."/>
            <person name="Zhang Z."/>
            <person name="Crasta O.R."/>
            <person name="Sobral B.W."/>
            <person name="Xu Y."/>
            <person name="Huang S."/>
            <person name="Fei Z."/>
        </authorList>
    </citation>
    <scope>NUCLEOTIDE SEQUENCE [LARGE SCALE GENOMIC DNA]</scope>
    <source>
        <strain evidence="3">cv. 9930</strain>
    </source>
</reference>
<dbReference type="InterPro" id="IPR029058">
    <property type="entry name" value="AB_hydrolase_fold"/>
</dbReference>
<reference evidence="2 3" key="1">
    <citation type="journal article" date="2009" name="Nat. Genet.">
        <title>The genome of the cucumber, Cucumis sativus L.</title>
        <authorList>
            <person name="Huang S."/>
            <person name="Li R."/>
            <person name="Zhang Z."/>
            <person name="Li L."/>
            <person name="Gu X."/>
            <person name="Fan W."/>
            <person name="Lucas W.J."/>
            <person name="Wang X."/>
            <person name="Xie B."/>
            <person name="Ni P."/>
            <person name="Ren Y."/>
            <person name="Zhu H."/>
            <person name="Li J."/>
            <person name="Lin K."/>
            <person name="Jin W."/>
            <person name="Fei Z."/>
            <person name="Li G."/>
            <person name="Staub J."/>
            <person name="Kilian A."/>
            <person name="van der Vossen E.A."/>
            <person name="Wu Y."/>
            <person name="Guo J."/>
            <person name="He J."/>
            <person name="Jia Z."/>
            <person name="Ren Y."/>
            <person name="Tian G."/>
            <person name="Lu Y."/>
            <person name="Ruan J."/>
            <person name="Qian W."/>
            <person name="Wang M."/>
            <person name="Huang Q."/>
            <person name="Li B."/>
            <person name="Xuan Z."/>
            <person name="Cao J."/>
            <person name="Asan"/>
            <person name="Wu Z."/>
            <person name="Zhang J."/>
            <person name="Cai Q."/>
            <person name="Bai Y."/>
            <person name="Zhao B."/>
            <person name="Han Y."/>
            <person name="Li Y."/>
            <person name="Li X."/>
            <person name="Wang S."/>
            <person name="Shi Q."/>
            <person name="Liu S."/>
            <person name="Cho W.K."/>
            <person name="Kim J.Y."/>
            <person name="Xu Y."/>
            <person name="Heller-Uszynska K."/>
            <person name="Miao H."/>
            <person name="Cheng Z."/>
            <person name="Zhang S."/>
            <person name="Wu J."/>
            <person name="Yang Y."/>
            <person name="Kang H."/>
            <person name="Li M."/>
            <person name="Liang H."/>
            <person name="Ren X."/>
            <person name="Shi Z."/>
            <person name="Wen M."/>
            <person name="Jian M."/>
            <person name="Yang H."/>
            <person name="Zhang G."/>
            <person name="Yang Z."/>
            <person name="Chen R."/>
            <person name="Liu S."/>
            <person name="Li J."/>
            <person name="Ma L."/>
            <person name="Liu H."/>
            <person name="Zhou Y."/>
            <person name="Zhao J."/>
            <person name="Fang X."/>
            <person name="Li G."/>
            <person name="Fang L."/>
            <person name="Li Y."/>
            <person name="Liu D."/>
            <person name="Zheng H."/>
            <person name="Zhang Y."/>
            <person name="Qin N."/>
            <person name="Li Z."/>
            <person name="Yang G."/>
            <person name="Yang S."/>
            <person name="Bolund L."/>
            <person name="Kristiansen K."/>
            <person name="Zheng H."/>
            <person name="Li S."/>
            <person name="Zhang X."/>
            <person name="Yang H."/>
            <person name="Wang J."/>
            <person name="Sun R."/>
            <person name="Zhang B."/>
            <person name="Jiang S."/>
            <person name="Wang J."/>
            <person name="Du Y."/>
            <person name="Li S."/>
        </authorList>
    </citation>
    <scope>NUCLEOTIDE SEQUENCE [LARGE SCALE GENOMIC DNA]</scope>
    <source>
        <strain evidence="3">cv. 9930</strain>
    </source>
</reference>
<dbReference type="Proteomes" id="UP000029981">
    <property type="component" value="Chromosome 4"/>
</dbReference>
<dbReference type="GO" id="GO:0008236">
    <property type="term" value="F:serine-type peptidase activity"/>
    <property type="evidence" value="ECO:0007669"/>
    <property type="project" value="InterPro"/>
</dbReference>
<evidence type="ECO:0000259" key="1">
    <source>
        <dbReference type="Pfam" id="PF00326"/>
    </source>
</evidence>
<keyword evidence="3" id="KW-1185">Reference proteome</keyword>
<accession>A0A0A0L2A1</accession>
<dbReference type="AlphaFoldDB" id="A0A0A0L2A1"/>
<dbReference type="GO" id="GO:0006508">
    <property type="term" value="P:proteolysis"/>
    <property type="evidence" value="ECO:0007669"/>
    <property type="project" value="InterPro"/>
</dbReference>
<dbReference type="STRING" id="3659.A0A0A0L2A1"/>
<dbReference type="SUPFAM" id="SSF53474">
    <property type="entry name" value="alpha/beta-Hydrolases"/>
    <property type="match status" value="1"/>
</dbReference>
<organism evidence="2 3">
    <name type="scientific">Cucumis sativus</name>
    <name type="common">Cucumber</name>
    <dbReference type="NCBI Taxonomy" id="3659"/>
    <lineage>
        <taxon>Eukaryota</taxon>
        <taxon>Viridiplantae</taxon>
        <taxon>Streptophyta</taxon>
        <taxon>Embryophyta</taxon>
        <taxon>Tracheophyta</taxon>
        <taxon>Spermatophyta</taxon>
        <taxon>Magnoliopsida</taxon>
        <taxon>eudicotyledons</taxon>
        <taxon>Gunneridae</taxon>
        <taxon>Pentapetalae</taxon>
        <taxon>rosids</taxon>
        <taxon>fabids</taxon>
        <taxon>Cucurbitales</taxon>
        <taxon>Cucurbitaceae</taxon>
        <taxon>Benincaseae</taxon>
        <taxon>Cucumis</taxon>
    </lineage>
</organism>
<dbReference type="PANTHER" id="PTHR43056:SF5">
    <property type="entry name" value="PEPTIDASE S9 PROLYL OLIGOPEPTIDASE CATALYTIC DOMAIN-CONTAINING PROTEIN"/>
    <property type="match status" value="1"/>
</dbReference>
<evidence type="ECO:0000313" key="3">
    <source>
        <dbReference type="Proteomes" id="UP000029981"/>
    </source>
</evidence>
<reference evidence="2 3" key="4">
    <citation type="journal article" date="2011" name="BMC Genomics">
        <title>RNA-Seq improves annotation of protein-coding genes in the cucumber genome.</title>
        <authorList>
            <person name="Li Z."/>
            <person name="Zhang Z."/>
            <person name="Yan P."/>
            <person name="Huang S."/>
            <person name="Fei Z."/>
            <person name="Lin K."/>
        </authorList>
    </citation>
    <scope>NUCLEOTIDE SEQUENCE [LARGE SCALE GENOMIC DNA]</scope>
    <source>
        <strain evidence="3">cv. 9930</strain>
    </source>
</reference>
<dbReference type="EMBL" id="CM002925">
    <property type="protein sequence ID" value="KGN55164.1"/>
    <property type="molecule type" value="Genomic_DNA"/>
</dbReference>
<sequence>MTGGPTDEARGILNLRIQYWTSRGWALVNVNYGGSSGYGWAYRERLLRKWGIVDINDCCSCARYLVDSGLVDAERLCIDGESAGGYTTLAALAFRDTFKAGASLYGVSDQSYS</sequence>
<dbReference type="Pfam" id="PF00326">
    <property type="entry name" value="Peptidase_S9"/>
    <property type="match status" value="1"/>
</dbReference>
<dbReference type="PANTHER" id="PTHR43056">
    <property type="entry name" value="PEPTIDASE S9 PROLYL OLIGOPEPTIDASE"/>
    <property type="match status" value="1"/>
</dbReference>
<dbReference type="InterPro" id="IPR001375">
    <property type="entry name" value="Peptidase_S9_cat"/>
</dbReference>
<dbReference type="Gene3D" id="3.40.50.1820">
    <property type="entry name" value="alpha/beta hydrolase"/>
    <property type="match status" value="1"/>
</dbReference>
<proteinExistence type="predicted"/>